<name>A0A2S9YJ25_9BACT</name>
<dbReference type="InterPro" id="IPR000352">
    <property type="entry name" value="Pep_chain_release_fac_I"/>
</dbReference>
<dbReference type="Proteomes" id="UP000238823">
    <property type="component" value="Unassembled WGS sequence"/>
</dbReference>
<dbReference type="GO" id="GO:0003747">
    <property type="term" value="F:translation release factor activity"/>
    <property type="evidence" value="ECO:0007669"/>
    <property type="project" value="InterPro"/>
</dbReference>
<organism evidence="4 5">
    <name type="scientific">Enhygromyxa salina</name>
    <dbReference type="NCBI Taxonomy" id="215803"/>
    <lineage>
        <taxon>Bacteria</taxon>
        <taxon>Pseudomonadati</taxon>
        <taxon>Myxococcota</taxon>
        <taxon>Polyangia</taxon>
        <taxon>Nannocystales</taxon>
        <taxon>Nannocystaceae</taxon>
        <taxon>Enhygromyxa</taxon>
    </lineage>
</organism>
<keyword evidence="2" id="KW-0488">Methylation</keyword>
<dbReference type="RefSeq" id="WP_106091724.1">
    <property type="nucleotide sequence ID" value="NZ_PVNL01000098.1"/>
</dbReference>
<evidence type="ECO:0000313" key="5">
    <source>
        <dbReference type="Proteomes" id="UP000238823"/>
    </source>
</evidence>
<reference evidence="4 5" key="1">
    <citation type="submission" date="2018-03" db="EMBL/GenBank/DDBJ databases">
        <title>Draft Genome Sequences of the Obligatory Marine Myxobacteria Enhygromyxa salina SWB007.</title>
        <authorList>
            <person name="Poehlein A."/>
            <person name="Moghaddam J.A."/>
            <person name="Harms H."/>
            <person name="Alanjari M."/>
            <person name="Koenig G.M."/>
            <person name="Daniel R."/>
            <person name="Schaeberle T.F."/>
        </authorList>
    </citation>
    <scope>NUCLEOTIDE SEQUENCE [LARGE SCALE GENOMIC DNA]</scope>
    <source>
        <strain evidence="4 5">SWB007</strain>
    </source>
</reference>
<evidence type="ECO:0000313" key="4">
    <source>
        <dbReference type="EMBL" id="PRQ05060.1"/>
    </source>
</evidence>
<sequence>MNTNQESGALLLISAGTGPREVRMFVAALGGALGALCNERGLDRGAPAFMGDEDQPRSLELELHSLADAQGALGDLLGTHELVMPRLAQRQGRCKGTRKRWFAGVSLHAQPPALPGDPERLLDPSELEIRCDRAGGPGGQHVNTCASAVRIVHRPTGLGVRATGERSQHLNRKLALTRLAGLLHAQAEASIATGEAQRRMAHYKFERGSAVARWRFGGRHGDQLIRA</sequence>
<protein>
    <submittedName>
        <fullName evidence="4">Peptide chain release factor 1</fullName>
    </submittedName>
</protein>
<dbReference type="SUPFAM" id="SSF75620">
    <property type="entry name" value="Release factor"/>
    <property type="match status" value="1"/>
</dbReference>
<feature type="domain" description="Prokaryotic-type class I peptide chain release factors" evidence="3">
    <location>
        <begin position="133"/>
        <end position="149"/>
    </location>
</feature>
<dbReference type="PROSITE" id="PS00745">
    <property type="entry name" value="RF_PROK_I"/>
    <property type="match status" value="1"/>
</dbReference>
<dbReference type="Pfam" id="PF00472">
    <property type="entry name" value="RF-1"/>
    <property type="match status" value="1"/>
</dbReference>
<comment type="caution">
    <text evidence="4">The sequence shown here is derived from an EMBL/GenBank/DDBJ whole genome shotgun (WGS) entry which is preliminary data.</text>
</comment>
<comment type="similarity">
    <text evidence="1">Belongs to the prokaryotic/mitochondrial release factor family.</text>
</comment>
<proteinExistence type="inferred from homology"/>
<dbReference type="InterPro" id="IPR050057">
    <property type="entry name" value="Prokaryotic/Mito_RF"/>
</dbReference>
<dbReference type="Gene3D" id="3.30.160.20">
    <property type="match status" value="1"/>
</dbReference>
<dbReference type="InterPro" id="IPR045853">
    <property type="entry name" value="Pep_chain_release_fac_I_sf"/>
</dbReference>
<dbReference type="OrthoDB" id="9815709at2"/>
<evidence type="ECO:0000259" key="3">
    <source>
        <dbReference type="PROSITE" id="PS00745"/>
    </source>
</evidence>
<evidence type="ECO:0000256" key="2">
    <source>
        <dbReference type="ARBA" id="ARBA00022481"/>
    </source>
</evidence>
<dbReference type="PANTHER" id="PTHR43804">
    <property type="entry name" value="LD18447P"/>
    <property type="match status" value="1"/>
</dbReference>
<evidence type="ECO:0000256" key="1">
    <source>
        <dbReference type="ARBA" id="ARBA00010835"/>
    </source>
</evidence>
<dbReference type="EMBL" id="PVNL01000098">
    <property type="protein sequence ID" value="PRQ05060.1"/>
    <property type="molecule type" value="Genomic_DNA"/>
</dbReference>
<dbReference type="AlphaFoldDB" id="A0A2S9YJ25"/>
<accession>A0A2S9YJ25</accession>
<dbReference type="PANTHER" id="PTHR43804:SF7">
    <property type="entry name" value="LD18447P"/>
    <property type="match status" value="1"/>
</dbReference>
<gene>
    <name evidence="4" type="primary">prfA_1</name>
    <name evidence="4" type="ORF">ENSA7_48130</name>
</gene>